<evidence type="ECO:0000256" key="2">
    <source>
        <dbReference type="ARBA" id="ARBA00022729"/>
    </source>
</evidence>
<keyword evidence="1 6" id="KW-0245">EGF-like domain</keyword>
<dbReference type="PROSITE" id="PS01187">
    <property type="entry name" value="EGF_CA"/>
    <property type="match status" value="3"/>
</dbReference>
<evidence type="ECO:0000313" key="9">
    <source>
        <dbReference type="EMBL" id="KAJ8319082.1"/>
    </source>
</evidence>
<organism evidence="9 10">
    <name type="scientific">Tegillarca granosa</name>
    <name type="common">Malaysian cockle</name>
    <name type="synonym">Anadara granosa</name>
    <dbReference type="NCBI Taxonomy" id="220873"/>
    <lineage>
        <taxon>Eukaryota</taxon>
        <taxon>Metazoa</taxon>
        <taxon>Spiralia</taxon>
        <taxon>Lophotrochozoa</taxon>
        <taxon>Mollusca</taxon>
        <taxon>Bivalvia</taxon>
        <taxon>Autobranchia</taxon>
        <taxon>Pteriomorphia</taxon>
        <taxon>Arcoida</taxon>
        <taxon>Arcoidea</taxon>
        <taxon>Arcidae</taxon>
        <taxon>Tegillarca</taxon>
    </lineage>
</organism>
<dbReference type="InterPro" id="IPR009030">
    <property type="entry name" value="Growth_fac_rcpt_cys_sf"/>
</dbReference>
<dbReference type="EMBL" id="JARBDR010000214">
    <property type="protein sequence ID" value="KAJ8319082.1"/>
    <property type="molecule type" value="Genomic_DNA"/>
</dbReference>
<dbReference type="SUPFAM" id="SSF49899">
    <property type="entry name" value="Concanavalin A-like lectins/glucanases"/>
    <property type="match status" value="1"/>
</dbReference>
<dbReference type="SMART" id="SM00181">
    <property type="entry name" value="EGF"/>
    <property type="match status" value="9"/>
</dbReference>
<dbReference type="SUPFAM" id="SSF57196">
    <property type="entry name" value="EGF/Laminin"/>
    <property type="match status" value="5"/>
</dbReference>
<dbReference type="PANTHER" id="PTHR12916">
    <property type="entry name" value="CYTOCHROME C OXIDASE POLYPEPTIDE VIC-2"/>
    <property type="match status" value="1"/>
</dbReference>
<evidence type="ECO:0000259" key="7">
    <source>
        <dbReference type="PROSITE" id="PS50026"/>
    </source>
</evidence>
<feature type="disulfide bond" evidence="6">
    <location>
        <begin position="50"/>
        <end position="59"/>
    </location>
</feature>
<dbReference type="PROSITE" id="PS00022">
    <property type="entry name" value="EGF_1"/>
    <property type="match status" value="6"/>
</dbReference>
<gene>
    <name evidence="9" type="ORF">KUTeg_004173</name>
</gene>
<dbReference type="SUPFAM" id="SSF57184">
    <property type="entry name" value="Growth factor receptor domain"/>
    <property type="match status" value="3"/>
</dbReference>
<dbReference type="Gene3D" id="2.10.50.10">
    <property type="entry name" value="Tumor Necrosis Factor Receptor, subunit A, domain 2"/>
    <property type="match status" value="6"/>
</dbReference>
<dbReference type="Proteomes" id="UP001217089">
    <property type="component" value="Unassembled WGS sequence"/>
</dbReference>
<dbReference type="PROSITE" id="PS50026">
    <property type="entry name" value="EGF_3"/>
    <property type="match status" value="8"/>
</dbReference>
<dbReference type="InterPro" id="IPR001881">
    <property type="entry name" value="EGF-like_Ca-bd_dom"/>
</dbReference>
<feature type="disulfide bond" evidence="6">
    <location>
        <begin position="310"/>
        <end position="319"/>
    </location>
</feature>
<feature type="disulfide bond" evidence="6">
    <location>
        <begin position="368"/>
        <end position="377"/>
    </location>
</feature>
<dbReference type="Pfam" id="PF12661">
    <property type="entry name" value="hEGF"/>
    <property type="match status" value="1"/>
</dbReference>
<feature type="domain" description="EGF-like" evidence="7">
    <location>
        <begin position="24"/>
        <end position="60"/>
    </location>
</feature>
<dbReference type="CDD" id="cd00054">
    <property type="entry name" value="EGF_CA"/>
    <property type="match status" value="3"/>
</dbReference>
<feature type="domain" description="EGF-like" evidence="7">
    <location>
        <begin position="417"/>
        <end position="455"/>
    </location>
</feature>
<dbReference type="PROSITE" id="PS50825">
    <property type="entry name" value="HYR"/>
    <property type="match status" value="1"/>
</dbReference>
<keyword evidence="4 6" id="KW-1015">Disulfide bond</keyword>
<feature type="domain" description="EGF-like" evidence="7">
    <location>
        <begin position="380"/>
        <end position="415"/>
    </location>
</feature>
<evidence type="ECO:0000256" key="1">
    <source>
        <dbReference type="ARBA" id="ARBA00022536"/>
    </source>
</evidence>
<dbReference type="InterPro" id="IPR013320">
    <property type="entry name" value="ConA-like_dom_sf"/>
</dbReference>
<dbReference type="PROSITE" id="PS00010">
    <property type="entry name" value="ASX_HYDROXYL"/>
    <property type="match status" value="4"/>
</dbReference>
<feature type="domain" description="HYR" evidence="8">
    <location>
        <begin position="713"/>
        <end position="790"/>
    </location>
</feature>
<dbReference type="Pfam" id="PF02494">
    <property type="entry name" value="HYR"/>
    <property type="match status" value="1"/>
</dbReference>
<comment type="caution">
    <text evidence="9">The sequence shown here is derived from an EMBL/GenBank/DDBJ whole genome shotgun (WGS) entry which is preliminary data.</text>
</comment>
<sequence length="1427" mass="157296">MNIGNVRRKCNCLSGYTGKDCEINIDDCAQNPCFHGGKCTDLLNDYRCDCPPTYQGKNCETRISPCSLGLCQNGVCVDDYTQDVHLCLCNKGYYYTGRPNTNYGQFSLKRGTKVSPSTTGQIDAPQPIPKAKDCFTYFKNNPQMQKGAKIIHNPSAGNCTLVPSSAGNFAEAADAAFNLYSYIVELHEDNFWTPWYSMNAASSSTGYSDDEKRTRLSDEVLNQCSDYEVRYKCAVYDVYQGGTCQLMNNCASSPCKNGFCQNDIGTFRCLCSGTGYEGSLCQHNIDDCKNNVCSNNSTCVDGVKSYTCSCKPGYTDQYCRTNIDECIGVNCNNGNCVDGIDIDECASEPCMHNGTCETNTVNAYSCKCPNGYTGKNCETIIDYCAVTRCTTGNCIPLFGDFFCKCPLLTYGNTCQNTPDLCSDLNVCLNKGQCKPQIGQQPTCQCNECYDGVNCENNIDDCANKNCVGGTCIDMLNAYYCRCPVDKTGENCDRAVDSNYDLFFYSPERIGYATLPYPLHIDTTEMSVSIWVKFYRKDANGTFLTIFKSQNSNRLEESEPLFAVSGSGLTVYHGNNEYKCGYTFTQPNDGKWHNVVIRWNTAKGWELVLDYVVQSSVTSPYQSKITTYLWVSLGSKYNFQTMTPVKDEGFHGYLSQFNMYNRRLNNQETIDIYHTPTTVFTNLIAGWTDFILHRGIQPIYPSSASRTDCTSASVYKEAPVVKMCPANQYKLTDQRLTSVTWNNPVYEGATQVTSTYDAGESYTLGKHIVTYEFRDSSQNAAFCHFTIYVNNYNCTNYKGPYNGSADCESSNYPYQGCKLTCPANKKIDRYTPNIITCGPTGNFYAMDRNKIMVFPPCGEVKGTAKKRLVVVLSFPKITPTNCEGIKDAFNVLLRQAVQQIDREWSRNMCSISDCSDVIITVTCGTSSNNGRKKRDAHLTSVKITIPNTEPEWTNTANTAVKLPGTDVLTQYALEDLLFNNDNVNGAELDPNGFTVNAEDTCADGQTVIDGSCVLCGPGTFFNRTTKICDFCKIGEYQPADGMFSCTQCQAGKTTETIGTALSTDCKDICIIGSYFNTAADRCELCPVGYHQSKEGQFFCDPCPNGQTTRSTGSNSSAACYDFCPSGKELAPNGSCLPCQVGKFRTAGVQILCEDCPTNLTTLDTGSTKQSDCNIIACPAGYKRVGTDQCEACPIGTYQPEKWQTNCLSCGGSRFRTDQKGSTSKSQCKFFCPSGYQADNGACNPCSLGLYKDNNEDPYGLCKPCGNNLRTNITGATSASDCIIFICDKGEKPNATNSGCIKCPYGTYQPLAEQTDCITCPQTMTSTEQLGSISLSQCKSGCPAGTRRYANDSGCEDCPRGYYQILPYQNNCDMCQGKTYTRNTKSTKAEDCEVYCDSGEEVIDGKCVKCAVGYYKDNTYRLLPYLYHV</sequence>
<feature type="disulfide bond" evidence="6">
    <location>
        <begin position="12"/>
        <end position="21"/>
    </location>
</feature>
<feature type="domain" description="EGF-like" evidence="7">
    <location>
        <begin position="284"/>
        <end position="320"/>
    </location>
</feature>
<evidence type="ECO:0000256" key="3">
    <source>
        <dbReference type="ARBA" id="ARBA00022737"/>
    </source>
</evidence>
<dbReference type="Gene3D" id="2.10.25.10">
    <property type="entry name" value="Laminin"/>
    <property type="match status" value="5"/>
</dbReference>
<dbReference type="InterPro" id="IPR000742">
    <property type="entry name" value="EGF"/>
</dbReference>
<feature type="disulfide bond" evidence="6">
    <location>
        <begin position="384"/>
        <end position="394"/>
    </location>
</feature>
<evidence type="ECO:0000256" key="5">
    <source>
        <dbReference type="ARBA" id="ARBA00023180"/>
    </source>
</evidence>
<feature type="domain" description="EGF-like" evidence="7">
    <location>
        <begin position="341"/>
        <end position="378"/>
    </location>
</feature>
<dbReference type="PROSITE" id="PS01186">
    <property type="entry name" value="EGF_2"/>
    <property type="match status" value="3"/>
</dbReference>
<accession>A0ABQ9FR05</accession>
<feature type="domain" description="EGF-like" evidence="7">
    <location>
        <begin position="246"/>
        <end position="282"/>
    </location>
</feature>
<dbReference type="InterPro" id="IPR000152">
    <property type="entry name" value="EGF-type_Asp/Asn_hydroxyl_site"/>
</dbReference>
<dbReference type="InterPro" id="IPR003410">
    <property type="entry name" value="HYR_dom"/>
</dbReference>
<feature type="disulfide bond" evidence="6">
    <location>
        <begin position="461"/>
        <end position="471"/>
    </location>
</feature>
<dbReference type="SMART" id="SM01411">
    <property type="entry name" value="Ephrin_rec_like"/>
    <property type="match status" value="7"/>
</dbReference>
<keyword evidence="2" id="KW-0732">Signal</keyword>
<dbReference type="Pfam" id="PF07699">
    <property type="entry name" value="Ephrin_rec_like"/>
    <property type="match status" value="7"/>
</dbReference>
<feature type="disulfide bond" evidence="6">
    <location>
        <begin position="482"/>
        <end position="491"/>
    </location>
</feature>
<evidence type="ECO:0000313" key="10">
    <source>
        <dbReference type="Proteomes" id="UP001217089"/>
    </source>
</evidence>
<evidence type="ECO:0000256" key="4">
    <source>
        <dbReference type="ARBA" id="ARBA00023157"/>
    </source>
</evidence>
<dbReference type="InterPro" id="IPR018097">
    <property type="entry name" value="EGF_Ca-bd_CS"/>
</dbReference>
<dbReference type="PANTHER" id="PTHR12916:SF4">
    <property type="entry name" value="UNINFLATABLE, ISOFORM C"/>
    <property type="match status" value="1"/>
</dbReference>
<dbReference type="PRINTS" id="PR00010">
    <property type="entry name" value="EGFBLOOD"/>
</dbReference>
<keyword evidence="3" id="KW-0677">Repeat</keyword>
<dbReference type="Pfam" id="PF13385">
    <property type="entry name" value="Laminin_G_3"/>
    <property type="match status" value="1"/>
</dbReference>
<keyword evidence="5" id="KW-0325">Glycoprotein</keyword>
<comment type="caution">
    <text evidence="6">Lacks conserved residue(s) required for the propagation of feature annotation.</text>
</comment>
<dbReference type="Gene3D" id="2.60.120.200">
    <property type="match status" value="1"/>
</dbReference>
<dbReference type="InterPro" id="IPR011641">
    <property type="entry name" value="Tyr-kin_ephrin_A/B_rcpt-like"/>
</dbReference>
<dbReference type="Pfam" id="PF00008">
    <property type="entry name" value="EGF"/>
    <property type="match status" value="3"/>
</dbReference>
<evidence type="ECO:0000259" key="8">
    <source>
        <dbReference type="PROSITE" id="PS50825"/>
    </source>
</evidence>
<name>A0ABQ9FR05_TEGGR</name>
<feature type="disulfide bond" evidence="6">
    <location>
        <begin position="405"/>
        <end position="414"/>
    </location>
</feature>
<reference evidence="9 10" key="1">
    <citation type="submission" date="2022-12" db="EMBL/GenBank/DDBJ databases">
        <title>Chromosome-level genome of Tegillarca granosa.</title>
        <authorList>
            <person name="Kim J."/>
        </authorList>
    </citation>
    <scope>NUCLEOTIDE SEQUENCE [LARGE SCALE GENOMIC DNA]</scope>
    <source>
        <strain evidence="9">Teg-2019</strain>
        <tissue evidence="9">Adductor muscle</tissue>
    </source>
</reference>
<feature type="disulfide bond" evidence="6">
    <location>
        <begin position="445"/>
        <end position="454"/>
    </location>
</feature>
<proteinExistence type="predicted"/>
<feature type="domain" description="EGF-like" evidence="7">
    <location>
        <begin position="1"/>
        <end position="22"/>
    </location>
</feature>
<feature type="domain" description="EGF-like" evidence="7">
    <location>
        <begin position="457"/>
        <end position="492"/>
    </location>
</feature>
<dbReference type="SMART" id="SM00179">
    <property type="entry name" value="EGF_CA"/>
    <property type="match status" value="6"/>
</dbReference>
<evidence type="ECO:0000256" key="6">
    <source>
        <dbReference type="PROSITE-ProRule" id="PRU00076"/>
    </source>
</evidence>
<dbReference type="InterPro" id="IPR013032">
    <property type="entry name" value="EGF-like_CS"/>
</dbReference>
<feature type="disulfide bond" evidence="6">
    <location>
        <begin position="250"/>
        <end position="260"/>
    </location>
</feature>
<keyword evidence="10" id="KW-1185">Reference proteome</keyword>
<protein>
    <submittedName>
        <fullName evidence="9">Uncharacterized protein</fullName>
    </submittedName>
</protein>